<evidence type="ECO:0000256" key="3">
    <source>
        <dbReference type="SAM" id="SignalP"/>
    </source>
</evidence>
<dbReference type="Proteomes" id="UP001431429">
    <property type="component" value="Unassembled WGS sequence"/>
</dbReference>
<sequence>MKLRRAMAIAAATAVIAPATFLAAPAAYAEPSPSSSASETTIESPSSSASESTIESPSSSASESVSEGPSNSASESVSEDPSNSASESASESPSASNTPPVKPSPSASESEEPPAECNDSAVDVSISGLPGKIAAGSGWHKFSMNVHNTSDTTLNDLAYFAGAAGDELGEDLFTKKHVELQAYDPDTKTWEGLEGPEGEAVGFVGWSDELKPDYEVTLPLRINVKAAAPVGAGFSLGASLYSSGDGECEGFGEVAYKFQIVKAGTDTGGSKPQEGGKVPVTTEKPSKGSSGAVVEGSLAETGSSSIVPTIGIIGGIAVVAGAGVVFTMKRRRANGATA</sequence>
<feature type="signal peptide" evidence="3">
    <location>
        <begin position="1"/>
        <end position="29"/>
    </location>
</feature>
<gene>
    <name evidence="4" type="ORF">NBG84_14120</name>
</gene>
<comment type="caution">
    <text evidence="4">The sequence shown here is derived from an EMBL/GenBank/DDBJ whole genome shotgun (WGS) entry which is preliminary data.</text>
</comment>
<keyword evidence="2" id="KW-0472">Membrane</keyword>
<keyword evidence="2" id="KW-1133">Transmembrane helix</keyword>
<feature type="transmembrane region" description="Helical" evidence="2">
    <location>
        <begin position="306"/>
        <end position="326"/>
    </location>
</feature>
<feature type="compositionally biased region" description="Low complexity" evidence="1">
    <location>
        <begin position="27"/>
        <end position="108"/>
    </location>
</feature>
<evidence type="ECO:0000313" key="4">
    <source>
        <dbReference type="EMBL" id="MCM2389416.1"/>
    </source>
</evidence>
<dbReference type="EMBL" id="JAMQAW010000010">
    <property type="protein sequence ID" value="MCM2389416.1"/>
    <property type="molecule type" value="Genomic_DNA"/>
</dbReference>
<reference evidence="4" key="1">
    <citation type="submission" date="2022-06" db="EMBL/GenBank/DDBJ databases">
        <title>Genome public.</title>
        <authorList>
            <person name="Sun Q."/>
        </authorList>
    </citation>
    <scope>NUCLEOTIDE SEQUENCE</scope>
    <source>
        <strain evidence="4">CWNU-1</strain>
    </source>
</reference>
<feature type="region of interest" description="Disordered" evidence="1">
    <location>
        <begin position="27"/>
        <end position="123"/>
    </location>
</feature>
<feature type="chain" id="PRO_5045916170" evidence="3">
    <location>
        <begin position="30"/>
        <end position="338"/>
    </location>
</feature>
<evidence type="ECO:0000256" key="1">
    <source>
        <dbReference type="SAM" id="MobiDB-lite"/>
    </source>
</evidence>
<feature type="region of interest" description="Disordered" evidence="1">
    <location>
        <begin position="266"/>
        <end position="293"/>
    </location>
</feature>
<evidence type="ECO:0000256" key="2">
    <source>
        <dbReference type="SAM" id="Phobius"/>
    </source>
</evidence>
<name>A0ABT0UM56_9ACTN</name>
<organism evidence="4 5">
    <name type="scientific">Streptomyces albipurpureus</name>
    <dbReference type="NCBI Taxonomy" id="2897419"/>
    <lineage>
        <taxon>Bacteria</taxon>
        <taxon>Bacillati</taxon>
        <taxon>Actinomycetota</taxon>
        <taxon>Actinomycetes</taxon>
        <taxon>Kitasatosporales</taxon>
        <taxon>Streptomycetaceae</taxon>
        <taxon>Streptomyces</taxon>
    </lineage>
</organism>
<keyword evidence="5" id="KW-1185">Reference proteome</keyword>
<protein>
    <submittedName>
        <fullName evidence="4">LPXTG cell wall anchor domain-containing protein</fullName>
    </submittedName>
</protein>
<evidence type="ECO:0000313" key="5">
    <source>
        <dbReference type="Proteomes" id="UP001431429"/>
    </source>
</evidence>
<dbReference type="NCBIfam" id="TIGR01167">
    <property type="entry name" value="LPXTG_anchor"/>
    <property type="match status" value="1"/>
</dbReference>
<accession>A0ABT0UM56</accession>
<proteinExistence type="predicted"/>
<keyword evidence="3" id="KW-0732">Signal</keyword>
<keyword evidence="2" id="KW-0812">Transmembrane</keyword>